<protein>
    <recommendedName>
        <fullName evidence="4">GTP cyclohydrolase 1 feedback regulatory protein</fullName>
    </recommendedName>
    <alternativeName>
        <fullName evidence="8">GTP cyclohydrolase I feedback regulatory protein</fullName>
    </alternativeName>
</protein>
<organism evidence="9 10">
    <name type="scientific">Adineta ricciae</name>
    <name type="common">Rotifer</name>
    <dbReference type="NCBI Taxonomy" id="249248"/>
    <lineage>
        <taxon>Eukaryota</taxon>
        <taxon>Metazoa</taxon>
        <taxon>Spiralia</taxon>
        <taxon>Gnathifera</taxon>
        <taxon>Rotifera</taxon>
        <taxon>Eurotatoria</taxon>
        <taxon>Bdelloidea</taxon>
        <taxon>Adinetida</taxon>
        <taxon>Adinetidae</taxon>
        <taxon>Adineta</taxon>
    </lineage>
</organism>
<keyword evidence="6" id="KW-0472">Membrane</keyword>
<dbReference type="PANTHER" id="PTHR16852">
    <property type="entry name" value="GTP CYCLOHYDROLASE 1 FEEDBACK REGULATORY PROTEIN"/>
    <property type="match status" value="1"/>
</dbReference>
<dbReference type="EMBL" id="CAJNOR010000116">
    <property type="protein sequence ID" value="CAF0804150.1"/>
    <property type="molecule type" value="Genomic_DNA"/>
</dbReference>
<name>A0A813SSQ4_ADIRI</name>
<comment type="caution">
    <text evidence="9">The sequence shown here is derived from an EMBL/GenBank/DDBJ whole genome shotgun (WGS) entry which is preliminary data.</text>
</comment>
<reference evidence="9" key="1">
    <citation type="submission" date="2021-02" db="EMBL/GenBank/DDBJ databases">
        <authorList>
            <person name="Nowell W R."/>
        </authorList>
    </citation>
    <scope>NUCLEOTIDE SEQUENCE</scope>
</reference>
<evidence type="ECO:0000256" key="4">
    <source>
        <dbReference type="ARBA" id="ARBA00020099"/>
    </source>
</evidence>
<comment type="similarity">
    <text evidence="3">Belongs to the GFRP family.</text>
</comment>
<dbReference type="AlphaFoldDB" id="A0A813SSQ4"/>
<dbReference type="SUPFAM" id="SSF69761">
    <property type="entry name" value="GTP cyclohydrolase I feedback regulatory protein, GFRP"/>
    <property type="match status" value="1"/>
</dbReference>
<dbReference type="GO" id="GO:0005829">
    <property type="term" value="C:cytosol"/>
    <property type="evidence" value="ECO:0007669"/>
    <property type="project" value="UniProtKB-SubCell"/>
</dbReference>
<evidence type="ECO:0000313" key="9">
    <source>
        <dbReference type="EMBL" id="CAF0804150.1"/>
    </source>
</evidence>
<evidence type="ECO:0000313" key="10">
    <source>
        <dbReference type="Proteomes" id="UP000663828"/>
    </source>
</evidence>
<dbReference type="Pfam" id="PF06399">
    <property type="entry name" value="GFRP"/>
    <property type="match status" value="1"/>
</dbReference>
<gene>
    <name evidence="9" type="ORF">XAT740_LOCUS3128</name>
</gene>
<dbReference type="PANTHER" id="PTHR16852:SF2">
    <property type="entry name" value="GTP CYCLOHYDROLASE 1 FEEDBACK REGULATORY PROTEIN"/>
    <property type="match status" value="1"/>
</dbReference>
<dbReference type="InterPro" id="IPR036717">
    <property type="entry name" value="GFRP_sf"/>
</dbReference>
<dbReference type="GO" id="GO:0044549">
    <property type="term" value="F:GTP cyclohydrolase binding"/>
    <property type="evidence" value="ECO:0007669"/>
    <property type="project" value="TreeGrafter"/>
</dbReference>
<evidence type="ECO:0000256" key="6">
    <source>
        <dbReference type="ARBA" id="ARBA00023136"/>
    </source>
</evidence>
<evidence type="ECO:0000256" key="2">
    <source>
        <dbReference type="ARBA" id="ARBA00004514"/>
    </source>
</evidence>
<comment type="subcellular location">
    <subcellularLocation>
        <location evidence="2">Cytoplasm</location>
        <location evidence="2">Cytosol</location>
    </subcellularLocation>
    <subcellularLocation>
        <location evidence="1">Nucleus membrane</location>
    </subcellularLocation>
</comment>
<evidence type="ECO:0000256" key="8">
    <source>
        <dbReference type="ARBA" id="ARBA00032599"/>
    </source>
</evidence>
<accession>A0A813SSQ4</accession>
<sequence>MPHLLISTRIRLEPGPTIVGDERVDPEIMKYLGATLFHEKCNDYSEYRTEDCARIVLDKLEKIGYRVVSMTGIGQTCIWLLRKE</sequence>
<keyword evidence="7" id="KW-0539">Nucleus</keyword>
<evidence type="ECO:0000256" key="1">
    <source>
        <dbReference type="ARBA" id="ARBA00004126"/>
    </source>
</evidence>
<evidence type="ECO:0000256" key="5">
    <source>
        <dbReference type="ARBA" id="ARBA00022490"/>
    </source>
</evidence>
<keyword evidence="10" id="KW-1185">Reference proteome</keyword>
<dbReference type="Proteomes" id="UP000663828">
    <property type="component" value="Unassembled WGS sequence"/>
</dbReference>
<dbReference type="Gene3D" id="3.30.1410.10">
    <property type="entry name" value="GTP cyclohydrolase I feedback regulatory protein GFRP"/>
    <property type="match status" value="1"/>
</dbReference>
<keyword evidence="5" id="KW-0963">Cytoplasm</keyword>
<evidence type="ECO:0000256" key="7">
    <source>
        <dbReference type="ARBA" id="ARBA00023242"/>
    </source>
</evidence>
<dbReference type="GO" id="GO:0009890">
    <property type="term" value="P:negative regulation of biosynthetic process"/>
    <property type="evidence" value="ECO:0007669"/>
    <property type="project" value="InterPro"/>
</dbReference>
<dbReference type="FunFam" id="3.30.1410.10:FF:000001">
    <property type="entry name" value="GTP cyclohydrolase 1 feedback regulatory protein"/>
    <property type="match status" value="1"/>
</dbReference>
<dbReference type="GO" id="GO:0031965">
    <property type="term" value="C:nuclear membrane"/>
    <property type="evidence" value="ECO:0007669"/>
    <property type="project" value="UniProtKB-SubCell"/>
</dbReference>
<dbReference type="InterPro" id="IPR009112">
    <property type="entry name" value="GTP_CycHdrlase_I_reg"/>
</dbReference>
<proteinExistence type="inferred from homology"/>
<evidence type="ECO:0000256" key="3">
    <source>
        <dbReference type="ARBA" id="ARBA00007605"/>
    </source>
</evidence>